<feature type="compositionally biased region" description="Low complexity" evidence="1">
    <location>
        <begin position="86"/>
        <end position="109"/>
    </location>
</feature>
<organism evidence="2 3">
    <name type="scientific">Chaetomidium leptoderma</name>
    <dbReference type="NCBI Taxonomy" id="669021"/>
    <lineage>
        <taxon>Eukaryota</taxon>
        <taxon>Fungi</taxon>
        <taxon>Dikarya</taxon>
        <taxon>Ascomycota</taxon>
        <taxon>Pezizomycotina</taxon>
        <taxon>Sordariomycetes</taxon>
        <taxon>Sordariomycetidae</taxon>
        <taxon>Sordariales</taxon>
        <taxon>Chaetomiaceae</taxon>
        <taxon>Chaetomidium</taxon>
    </lineage>
</organism>
<accession>A0AAN6ZS14</accession>
<reference evidence="2" key="1">
    <citation type="journal article" date="2023" name="Mol. Phylogenet. Evol.">
        <title>Genome-scale phylogeny and comparative genomics of the fungal order Sordariales.</title>
        <authorList>
            <person name="Hensen N."/>
            <person name="Bonometti L."/>
            <person name="Westerberg I."/>
            <person name="Brannstrom I.O."/>
            <person name="Guillou S."/>
            <person name="Cros-Aarteil S."/>
            <person name="Calhoun S."/>
            <person name="Haridas S."/>
            <person name="Kuo A."/>
            <person name="Mondo S."/>
            <person name="Pangilinan J."/>
            <person name="Riley R."/>
            <person name="LaButti K."/>
            <person name="Andreopoulos B."/>
            <person name="Lipzen A."/>
            <person name="Chen C."/>
            <person name="Yan M."/>
            <person name="Daum C."/>
            <person name="Ng V."/>
            <person name="Clum A."/>
            <person name="Steindorff A."/>
            <person name="Ohm R.A."/>
            <person name="Martin F."/>
            <person name="Silar P."/>
            <person name="Natvig D.O."/>
            <person name="Lalanne C."/>
            <person name="Gautier V."/>
            <person name="Ament-Velasquez S.L."/>
            <person name="Kruys A."/>
            <person name="Hutchinson M.I."/>
            <person name="Powell A.J."/>
            <person name="Barry K."/>
            <person name="Miller A.N."/>
            <person name="Grigoriev I.V."/>
            <person name="Debuchy R."/>
            <person name="Gladieux P."/>
            <person name="Hiltunen Thoren M."/>
            <person name="Johannesson H."/>
        </authorList>
    </citation>
    <scope>NUCLEOTIDE SEQUENCE</scope>
    <source>
        <strain evidence="2">CBS 538.74</strain>
    </source>
</reference>
<proteinExistence type="predicted"/>
<sequence length="109" mass="11850">MCHFKRVIWACSCPRGVVLVRRCEHHGTPACRRRHLLDRIHVPVNCKNHRLLTEQSSPGPASRRRRHGGSRTRRSGGGLTIRRRSNSGSSSSGARSSSGGSVGSSPQSG</sequence>
<feature type="compositionally biased region" description="Basic residues" evidence="1">
    <location>
        <begin position="62"/>
        <end position="74"/>
    </location>
</feature>
<reference evidence="2" key="2">
    <citation type="submission" date="2023-05" db="EMBL/GenBank/DDBJ databases">
        <authorList>
            <consortium name="Lawrence Berkeley National Laboratory"/>
            <person name="Steindorff A."/>
            <person name="Hensen N."/>
            <person name="Bonometti L."/>
            <person name="Westerberg I."/>
            <person name="Brannstrom I.O."/>
            <person name="Guillou S."/>
            <person name="Cros-Aarteil S."/>
            <person name="Calhoun S."/>
            <person name="Haridas S."/>
            <person name="Kuo A."/>
            <person name="Mondo S."/>
            <person name="Pangilinan J."/>
            <person name="Riley R."/>
            <person name="Labutti K."/>
            <person name="Andreopoulos B."/>
            <person name="Lipzen A."/>
            <person name="Chen C."/>
            <person name="Yanf M."/>
            <person name="Daum C."/>
            <person name="Ng V."/>
            <person name="Clum A."/>
            <person name="Ohm R."/>
            <person name="Martin F."/>
            <person name="Silar P."/>
            <person name="Natvig D."/>
            <person name="Lalanne C."/>
            <person name="Gautier V."/>
            <person name="Ament-Velasquez S.L."/>
            <person name="Kruys A."/>
            <person name="Hutchinson M.I."/>
            <person name="Powell A.J."/>
            <person name="Barry K."/>
            <person name="Miller A.N."/>
            <person name="Grigoriev I.V."/>
            <person name="Debuchy R."/>
            <person name="Gladieux P."/>
            <person name="Thoren M.H."/>
            <person name="Johannesson H."/>
        </authorList>
    </citation>
    <scope>NUCLEOTIDE SEQUENCE</scope>
    <source>
        <strain evidence="2">CBS 538.74</strain>
    </source>
</reference>
<dbReference type="EMBL" id="MU857130">
    <property type="protein sequence ID" value="KAK4149720.1"/>
    <property type="molecule type" value="Genomic_DNA"/>
</dbReference>
<comment type="caution">
    <text evidence="2">The sequence shown here is derived from an EMBL/GenBank/DDBJ whole genome shotgun (WGS) entry which is preliminary data.</text>
</comment>
<evidence type="ECO:0000313" key="3">
    <source>
        <dbReference type="Proteomes" id="UP001302745"/>
    </source>
</evidence>
<feature type="region of interest" description="Disordered" evidence="1">
    <location>
        <begin position="51"/>
        <end position="109"/>
    </location>
</feature>
<gene>
    <name evidence="2" type="ORF">C8A00DRAFT_18635</name>
</gene>
<evidence type="ECO:0000256" key="1">
    <source>
        <dbReference type="SAM" id="MobiDB-lite"/>
    </source>
</evidence>
<evidence type="ECO:0000313" key="2">
    <source>
        <dbReference type="EMBL" id="KAK4149720.1"/>
    </source>
</evidence>
<dbReference type="Proteomes" id="UP001302745">
    <property type="component" value="Unassembled WGS sequence"/>
</dbReference>
<dbReference type="AlphaFoldDB" id="A0AAN6ZS14"/>
<protein>
    <submittedName>
        <fullName evidence="2">Uncharacterized protein</fullName>
    </submittedName>
</protein>
<keyword evidence="3" id="KW-1185">Reference proteome</keyword>
<name>A0AAN6ZS14_9PEZI</name>